<accession>A0A6N8SP09</accession>
<dbReference type="FunFam" id="3.40.50.10440:FF:000001">
    <property type="entry name" value="Dihydroxyacetone kinase, DhaK subunit"/>
    <property type="match status" value="1"/>
</dbReference>
<dbReference type="Pfam" id="PF02734">
    <property type="entry name" value="Dak2"/>
    <property type="match status" value="1"/>
</dbReference>
<dbReference type="SUPFAM" id="SSF82549">
    <property type="entry name" value="DAK1/DegV-like"/>
    <property type="match status" value="1"/>
</dbReference>
<keyword evidence="4" id="KW-0067">ATP-binding</keyword>
<keyword evidence="8" id="KW-1185">Reference proteome</keyword>
<dbReference type="Proteomes" id="UP000435802">
    <property type="component" value="Unassembled WGS sequence"/>
</dbReference>
<dbReference type="EC" id="2.7.1.121" evidence="7"/>
<dbReference type="NCBIfam" id="TIGR02365">
    <property type="entry name" value="dha_L_ycgS"/>
    <property type="match status" value="1"/>
</dbReference>
<dbReference type="RefSeq" id="WP_160862441.1">
    <property type="nucleotide sequence ID" value="NZ_WUMK01000013.1"/>
</dbReference>
<dbReference type="EMBL" id="WUMK01000013">
    <property type="protein sequence ID" value="MXN48956.1"/>
    <property type="molecule type" value="Genomic_DNA"/>
</dbReference>
<dbReference type="GO" id="GO:0005524">
    <property type="term" value="F:ATP binding"/>
    <property type="evidence" value="ECO:0007669"/>
    <property type="project" value="UniProtKB-KW"/>
</dbReference>
<dbReference type="AlphaFoldDB" id="A0A6N8SP09"/>
<dbReference type="PANTHER" id="PTHR28629">
    <property type="entry name" value="TRIOKINASE/FMN CYCLASE"/>
    <property type="match status" value="1"/>
</dbReference>
<organism evidence="7 8">
    <name type="scientific">Shinella kummerowiae</name>
    <dbReference type="NCBI Taxonomy" id="417745"/>
    <lineage>
        <taxon>Bacteria</taxon>
        <taxon>Pseudomonadati</taxon>
        <taxon>Pseudomonadota</taxon>
        <taxon>Alphaproteobacteria</taxon>
        <taxon>Hyphomicrobiales</taxon>
        <taxon>Rhizobiaceae</taxon>
        <taxon>Shinella</taxon>
    </lineage>
</organism>
<evidence type="ECO:0000259" key="6">
    <source>
        <dbReference type="PROSITE" id="PS51481"/>
    </source>
</evidence>
<dbReference type="Gene3D" id="1.25.40.340">
    <property type="match status" value="1"/>
</dbReference>
<evidence type="ECO:0000313" key="8">
    <source>
        <dbReference type="Proteomes" id="UP000435802"/>
    </source>
</evidence>
<reference evidence="7 8" key="1">
    <citation type="submission" date="2019-12" db="EMBL/GenBank/DDBJ databases">
        <title>Shinella kummerowiae sp. nov., a symbiotic bacterium isolated from root nodules of the herbal legume Kummerowia stipulacea.</title>
        <authorList>
            <person name="Gao J."/>
        </authorList>
    </citation>
    <scope>NUCLEOTIDE SEQUENCE [LARGE SCALE GENOMIC DNA]</scope>
    <source>
        <strain evidence="7 8">CCBAU 25048</strain>
    </source>
</reference>
<dbReference type="SMART" id="SM01120">
    <property type="entry name" value="Dak2"/>
    <property type="match status" value="1"/>
</dbReference>
<evidence type="ECO:0000256" key="3">
    <source>
        <dbReference type="ARBA" id="ARBA00022777"/>
    </source>
</evidence>
<protein>
    <submittedName>
        <fullName evidence="7">Dihydroxyacetone kinase subunit DhaK</fullName>
        <ecNumber evidence="7">2.7.1.121</ecNumber>
    </submittedName>
</protein>
<dbReference type="InterPro" id="IPR050861">
    <property type="entry name" value="Dihydroxyacetone_Kinase"/>
</dbReference>
<evidence type="ECO:0000256" key="4">
    <source>
        <dbReference type="ARBA" id="ARBA00022840"/>
    </source>
</evidence>
<evidence type="ECO:0000256" key="1">
    <source>
        <dbReference type="ARBA" id="ARBA00022679"/>
    </source>
</evidence>
<dbReference type="GO" id="GO:0004371">
    <property type="term" value="F:glycerone kinase activity"/>
    <property type="evidence" value="ECO:0007669"/>
    <property type="project" value="InterPro"/>
</dbReference>
<dbReference type="OrthoDB" id="9806345at2"/>
<comment type="caution">
    <text evidence="7">The sequence shown here is derived from an EMBL/GenBank/DDBJ whole genome shotgun (WGS) entry which is preliminary data.</text>
</comment>
<feature type="domain" description="DhaL" evidence="5">
    <location>
        <begin position="380"/>
        <end position="581"/>
    </location>
</feature>
<dbReference type="InterPro" id="IPR004006">
    <property type="entry name" value="DhaK_dom"/>
</dbReference>
<gene>
    <name evidence="7" type="primary">dhaK</name>
    <name evidence="7" type="ORF">GR138_27525</name>
</gene>
<evidence type="ECO:0000256" key="2">
    <source>
        <dbReference type="ARBA" id="ARBA00022741"/>
    </source>
</evidence>
<keyword evidence="2" id="KW-0547">Nucleotide-binding</keyword>
<evidence type="ECO:0000259" key="5">
    <source>
        <dbReference type="PROSITE" id="PS51480"/>
    </source>
</evidence>
<feature type="domain" description="DhaK" evidence="6">
    <location>
        <begin position="13"/>
        <end position="336"/>
    </location>
</feature>
<dbReference type="Gene3D" id="3.40.50.10440">
    <property type="entry name" value="Dihydroxyacetone kinase, domain 1"/>
    <property type="match status" value="1"/>
</dbReference>
<dbReference type="PANTHER" id="PTHR28629:SF4">
    <property type="entry name" value="TRIOKINASE_FMN CYCLASE"/>
    <property type="match status" value="1"/>
</dbReference>
<dbReference type="GO" id="GO:0047324">
    <property type="term" value="F:phosphoenolpyruvate-glycerone phosphotransferase activity"/>
    <property type="evidence" value="ECO:0007669"/>
    <property type="project" value="UniProtKB-EC"/>
</dbReference>
<sequence length="588" mass="61167">MNQEVKTKKLINAPENIIAEMIEGMVGAHPDMLRVEGSTGRAVVAVDGPRDGKVGIVVGGGSGHEPAFAGYVGRGLADAAAVGNVFASPSPSHIVEAARAVDGGVGVVMLYGNYTGDVLNFTMAAEELEQAGIAVRHVAVADDVASAPIDRKSERRGIAGDFFVFKVAGAAADLGEPLARVEALAQAANEATRSMGVALSPCSLPQTGKPNFTIGDDEMEIGMGIHGEPGIRRQKLAPVDDVTDELVEAVLKELGLKAGDRVAVLVNGLGATSQIELYLIFRRVKQRLDALGIDIHASWVGEYATSLEMAGASVTLMKLDDTLQALLDHPCRTPALVVGAFEKTDGVAARSRKAVKVAESTAAAQEKPRELLTDGDVTPAIFKTMMHAVGNEIIAEKNWLSELDGVIGDGDHGVTMEIGWKAVQSALEDAQDDETIEAICKRMAKAFLDAVGASSGPLYATAFLRAGTAVSHRLNLDGAGMAEWLSAACQGIRDRGRADPGDKTMIDAWVPAVEAGTKVAKDGGSALDVLLAARNGGEAGMKATAALESRRGRSAKLGERSVGHIDPGAASTFVTLRAMTAALQKALA</sequence>
<dbReference type="GO" id="GO:0019563">
    <property type="term" value="P:glycerol catabolic process"/>
    <property type="evidence" value="ECO:0007669"/>
    <property type="project" value="TreeGrafter"/>
</dbReference>
<evidence type="ECO:0000313" key="7">
    <source>
        <dbReference type="EMBL" id="MXN48956.1"/>
    </source>
</evidence>
<dbReference type="GO" id="GO:0005829">
    <property type="term" value="C:cytosol"/>
    <property type="evidence" value="ECO:0007669"/>
    <property type="project" value="TreeGrafter"/>
</dbReference>
<dbReference type="InterPro" id="IPR036117">
    <property type="entry name" value="DhaL_dom_sf"/>
</dbReference>
<proteinExistence type="predicted"/>
<dbReference type="Pfam" id="PF02733">
    <property type="entry name" value="Dak1"/>
    <property type="match status" value="1"/>
</dbReference>
<dbReference type="FunFam" id="1.25.40.340:FF:000002">
    <property type="entry name" value="Dihydroxyacetone kinase, L subunit"/>
    <property type="match status" value="1"/>
</dbReference>
<keyword evidence="3 7" id="KW-0418">Kinase</keyword>
<dbReference type="PROSITE" id="PS51480">
    <property type="entry name" value="DHAL"/>
    <property type="match status" value="1"/>
</dbReference>
<dbReference type="InterPro" id="IPR004007">
    <property type="entry name" value="DhaL_dom"/>
</dbReference>
<dbReference type="FunFam" id="3.30.1180.20:FF:000001">
    <property type="entry name" value="Dihydroxyacetone kinase 1"/>
    <property type="match status" value="1"/>
</dbReference>
<dbReference type="NCBIfam" id="NF011049">
    <property type="entry name" value="PRK14479.1"/>
    <property type="match status" value="1"/>
</dbReference>
<dbReference type="SUPFAM" id="SSF101473">
    <property type="entry name" value="DhaL-like"/>
    <property type="match status" value="1"/>
</dbReference>
<dbReference type="InterPro" id="IPR012737">
    <property type="entry name" value="DhaK_L_YcgS"/>
</dbReference>
<dbReference type="PROSITE" id="PS51481">
    <property type="entry name" value="DHAK"/>
    <property type="match status" value="1"/>
</dbReference>
<keyword evidence="1 7" id="KW-0808">Transferase</keyword>
<name>A0A6N8SP09_9HYPH</name>
<dbReference type="Gene3D" id="3.30.1180.20">
    <property type="entry name" value="Dihydroxyacetone kinase, domain 2"/>
    <property type="match status" value="1"/>
</dbReference>